<name>A2E742_TRIV3</name>
<dbReference type="InParanoid" id="A2E742"/>
<organism evidence="9 10">
    <name type="scientific">Trichomonas vaginalis (strain ATCC PRA-98 / G3)</name>
    <dbReference type="NCBI Taxonomy" id="412133"/>
    <lineage>
        <taxon>Eukaryota</taxon>
        <taxon>Metamonada</taxon>
        <taxon>Parabasalia</taxon>
        <taxon>Trichomonadida</taxon>
        <taxon>Trichomonadidae</taxon>
        <taxon>Trichomonas</taxon>
    </lineage>
</organism>
<comment type="similarity">
    <text evidence="2">Belongs to the adaptor complexes large subunit family.</text>
</comment>
<dbReference type="SUPFAM" id="SSF48371">
    <property type="entry name" value="ARM repeat"/>
    <property type="match status" value="1"/>
</dbReference>
<dbReference type="Proteomes" id="UP000001542">
    <property type="component" value="Unassembled WGS sequence"/>
</dbReference>
<dbReference type="STRING" id="5722.A2E742"/>
<dbReference type="eggNOG" id="KOG1061">
    <property type="taxonomic scope" value="Eukaryota"/>
</dbReference>
<keyword evidence="10" id="KW-1185">Reference proteome</keyword>
<dbReference type="GO" id="GO:0012505">
    <property type="term" value="C:endomembrane system"/>
    <property type="evidence" value="ECO:0007669"/>
    <property type="project" value="UniProtKB-SubCell"/>
</dbReference>
<evidence type="ECO:0000313" key="9">
    <source>
        <dbReference type="EMBL" id="EAY11560.1"/>
    </source>
</evidence>
<feature type="domain" description="Beta-adaptin appendage C-terminal subdomain" evidence="8">
    <location>
        <begin position="741"/>
        <end position="844"/>
    </location>
</feature>
<dbReference type="PANTHER" id="PTHR11134">
    <property type="entry name" value="ADAPTOR COMPLEX SUBUNIT BETA FAMILY MEMBER"/>
    <property type="match status" value="1"/>
</dbReference>
<dbReference type="InterPro" id="IPR002553">
    <property type="entry name" value="Clathrin/coatomer_adapt-like_N"/>
</dbReference>
<dbReference type="PROSITE" id="PS50077">
    <property type="entry name" value="HEAT_REPEAT"/>
    <property type="match status" value="1"/>
</dbReference>
<dbReference type="SMR" id="A2E742"/>
<dbReference type="InterPro" id="IPR021133">
    <property type="entry name" value="HEAT_type_2"/>
</dbReference>
<evidence type="ECO:0000256" key="5">
    <source>
        <dbReference type="ARBA" id="ARBA00023136"/>
    </source>
</evidence>
<dbReference type="Pfam" id="PF09066">
    <property type="entry name" value="B2-adapt-app_C"/>
    <property type="match status" value="1"/>
</dbReference>
<dbReference type="InterPro" id="IPR011989">
    <property type="entry name" value="ARM-like"/>
</dbReference>
<dbReference type="InterPro" id="IPR013041">
    <property type="entry name" value="Clathrin_app_Ig-like_sf"/>
</dbReference>
<dbReference type="RefSeq" id="XP_001323783.1">
    <property type="nucleotide sequence ID" value="XM_001323748.1"/>
</dbReference>
<feature type="repeat" description="HEAT" evidence="6">
    <location>
        <begin position="153"/>
        <end position="191"/>
    </location>
</feature>
<evidence type="ECO:0000259" key="8">
    <source>
        <dbReference type="Pfam" id="PF09066"/>
    </source>
</evidence>
<dbReference type="InterPro" id="IPR013037">
    <property type="entry name" value="Clathrin_b-adaptin_app_Ig-like"/>
</dbReference>
<dbReference type="GO" id="GO:0016192">
    <property type="term" value="P:vesicle-mediated transport"/>
    <property type="evidence" value="ECO:0000318"/>
    <property type="project" value="GO_Central"/>
</dbReference>
<evidence type="ECO:0000259" key="7">
    <source>
        <dbReference type="Pfam" id="PF01602"/>
    </source>
</evidence>
<keyword evidence="5" id="KW-0472">Membrane</keyword>
<proteinExistence type="inferred from homology"/>
<evidence type="ECO:0000256" key="4">
    <source>
        <dbReference type="ARBA" id="ARBA00022927"/>
    </source>
</evidence>
<dbReference type="Pfam" id="PF01602">
    <property type="entry name" value="Adaptin_N"/>
    <property type="match status" value="1"/>
</dbReference>
<reference evidence="9" key="1">
    <citation type="submission" date="2006-10" db="EMBL/GenBank/DDBJ databases">
        <authorList>
            <person name="Amadeo P."/>
            <person name="Zhao Q."/>
            <person name="Wortman J."/>
            <person name="Fraser-Liggett C."/>
            <person name="Carlton J."/>
        </authorList>
    </citation>
    <scope>NUCLEOTIDE SEQUENCE</scope>
    <source>
        <strain evidence="9">G3</strain>
    </source>
</reference>
<dbReference type="VEuPathDB" id="TrichDB:TVAGG3_0982890"/>
<dbReference type="InterPro" id="IPR016024">
    <property type="entry name" value="ARM-type_fold"/>
</dbReference>
<keyword evidence="3" id="KW-0813">Transport</keyword>
<gene>
    <name evidence="9" type="ORF">TVAG_006350</name>
</gene>
<dbReference type="Gene3D" id="1.25.10.10">
    <property type="entry name" value="Leucine-rich Repeat Variant"/>
    <property type="match status" value="1"/>
</dbReference>
<dbReference type="SUPFAM" id="SSF49348">
    <property type="entry name" value="Clathrin adaptor appendage domain"/>
    <property type="match status" value="1"/>
</dbReference>
<sequence length="845" mass="93545">MSMSKPIVDAIEKLRAKDPKSNLEGLNKVVTLCAQGENCSTAIPVVSKVLSKTNVNAIRKRNYIMSKYTSDDSQIASSVSSMIEMGFTNQNPLISALAVKQAGLSITDFNIDQMIQIIIKGASHQDPFVRKAAALSILKSFHASPNSIQKFNLVPVLYTLLRDNSPLVASNAAATITEINSLRTTPLISPEYSDVMKLLQMIPQLANEWAKINIFNFVSSYTPASEAEATQIIQALPPYLISSVYAVTMAAIRIIFNMSTYISESYLRESMKSSLKKITALLNNPQEIQYVAYTTIYTILQNFPTTFMADDSFLQNFMIKEEDPIYIKLIKLDILLSLMTSSNALTIVTELAQYARSDEEKLSRKAIQNIGKIAVLSPTVSDQCVEIIENLLQSNIPYAIQECITISANIIRKYHDKYQKIIPAICQCMPSTFSDDRAKATLAWIIGEDSTKISNAAVVQRSHELIDTIFVHNYQNESPDVQLAIMAAVVKIFLTNPSMADTKSMLEQILSISINNSDNPDIRDRAFFYLNIINDLGERALDIIASQEDQSLSVVRPGLPASLAETLLPLVGTCASVYLKFPAEFVPPPIICDEEKNQQNTKSDEIDFGKNTSTQTVVYPILAESVQENFWTEISGNFENSEDGMTRWINLRISNQSSVKFEISRIVIKGNIFGLTVKDRQTFPTVESQSSQDLKVYLTQTTPPPNAECEDDINVAIVANRPSNIFFGIPLTLSAVLMPESMGRMTKAVFAEQIETLDPRPKPCITVPSSVLNSANDAREFLNGKNLCFLGKQGECTFFTAMAVSQDKIIVRITLQPNGSCMVETLCINGEIAKLIAKLIVSILS</sequence>
<dbReference type="OrthoDB" id="10254310at2759"/>
<reference evidence="9" key="2">
    <citation type="journal article" date="2007" name="Science">
        <title>Draft genome sequence of the sexually transmitted pathogen Trichomonas vaginalis.</title>
        <authorList>
            <person name="Carlton J.M."/>
            <person name="Hirt R.P."/>
            <person name="Silva J.C."/>
            <person name="Delcher A.L."/>
            <person name="Schatz M."/>
            <person name="Zhao Q."/>
            <person name="Wortman J.R."/>
            <person name="Bidwell S.L."/>
            <person name="Alsmark U.C.M."/>
            <person name="Besteiro S."/>
            <person name="Sicheritz-Ponten T."/>
            <person name="Noel C.J."/>
            <person name="Dacks J.B."/>
            <person name="Foster P.G."/>
            <person name="Simillion C."/>
            <person name="Van de Peer Y."/>
            <person name="Miranda-Saavedra D."/>
            <person name="Barton G.J."/>
            <person name="Westrop G.D."/>
            <person name="Mueller S."/>
            <person name="Dessi D."/>
            <person name="Fiori P.L."/>
            <person name="Ren Q."/>
            <person name="Paulsen I."/>
            <person name="Zhang H."/>
            <person name="Bastida-Corcuera F.D."/>
            <person name="Simoes-Barbosa A."/>
            <person name="Brown M.T."/>
            <person name="Hayes R.D."/>
            <person name="Mukherjee M."/>
            <person name="Okumura C.Y."/>
            <person name="Schneider R."/>
            <person name="Smith A.J."/>
            <person name="Vanacova S."/>
            <person name="Villalvazo M."/>
            <person name="Haas B.J."/>
            <person name="Pertea M."/>
            <person name="Feldblyum T.V."/>
            <person name="Utterback T.R."/>
            <person name="Shu C.L."/>
            <person name="Osoegawa K."/>
            <person name="de Jong P.J."/>
            <person name="Hrdy I."/>
            <person name="Horvathova L."/>
            <person name="Zubacova Z."/>
            <person name="Dolezal P."/>
            <person name="Malik S.B."/>
            <person name="Logsdon J.M. Jr."/>
            <person name="Henze K."/>
            <person name="Gupta A."/>
            <person name="Wang C.C."/>
            <person name="Dunne R.L."/>
            <person name="Upcroft J.A."/>
            <person name="Upcroft P."/>
            <person name="White O."/>
            <person name="Salzberg S.L."/>
            <person name="Tang P."/>
            <person name="Chiu C.-H."/>
            <person name="Lee Y.-S."/>
            <person name="Embley T.M."/>
            <person name="Coombs G.H."/>
            <person name="Mottram J.C."/>
            <person name="Tachezy J."/>
            <person name="Fraser-Liggett C.M."/>
            <person name="Johnson P.J."/>
        </authorList>
    </citation>
    <scope>NUCLEOTIDE SEQUENCE [LARGE SCALE GENOMIC DNA]</scope>
    <source>
        <strain evidence="9">G3</strain>
    </source>
</reference>
<dbReference type="InterPro" id="IPR015151">
    <property type="entry name" value="B-adaptin_app_sub_C"/>
</dbReference>
<dbReference type="AlphaFoldDB" id="A2E742"/>
<dbReference type="KEGG" id="tva:4769514"/>
<feature type="domain" description="Clathrin/coatomer adaptor adaptin-like N-terminal" evidence="7">
    <location>
        <begin position="12"/>
        <end position="534"/>
    </location>
</feature>
<protein>
    <submittedName>
        <fullName evidence="9">Adaptin N terminal region family protein</fullName>
    </submittedName>
</protein>
<accession>A2E742</accession>
<dbReference type="Gene3D" id="2.60.40.1150">
    <property type="match status" value="1"/>
</dbReference>
<dbReference type="InterPro" id="IPR026739">
    <property type="entry name" value="AP_beta"/>
</dbReference>
<dbReference type="EMBL" id="DS113317">
    <property type="protein sequence ID" value="EAY11560.1"/>
    <property type="molecule type" value="Genomic_DNA"/>
</dbReference>
<evidence type="ECO:0000256" key="3">
    <source>
        <dbReference type="ARBA" id="ARBA00022448"/>
    </source>
</evidence>
<evidence type="ECO:0000256" key="2">
    <source>
        <dbReference type="ARBA" id="ARBA00006613"/>
    </source>
</evidence>
<dbReference type="VEuPathDB" id="TrichDB:TVAG_006350"/>
<evidence type="ECO:0000313" key="10">
    <source>
        <dbReference type="Proteomes" id="UP000001542"/>
    </source>
</evidence>
<dbReference type="GO" id="GO:0030131">
    <property type="term" value="C:clathrin adaptor complex"/>
    <property type="evidence" value="ECO:0007669"/>
    <property type="project" value="InterPro"/>
</dbReference>
<dbReference type="GO" id="GO:0006886">
    <property type="term" value="P:intracellular protein transport"/>
    <property type="evidence" value="ECO:0007669"/>
    <property type="project" value="InterPro"/>
</dbReference>
<evidence type="ECO:0000256" key="6">
    <source>
        <dbReference type="PROSITE-ProRule" id="PRU00103"/>
    </source>
</evidence>
<evidence type="ECO:0000256" key="1">
    <source>
        <dbReference type="ARBA" id="ARBA00004308"/>
    </source>
</evidence>
<keyword evidence="4" id="KW-0653">Protein transport</keyword>
<dbReference type="FunFam" id="1.25.10.10:FF:000896">
    <property type="entry name" value="Adaptin N terminal region family protein"/>
    <property type="match status" value="1"/>
</dbReference>
<comment type="subcellular location">
    <subcellularLocation>
        <location evidence="1">Endomembrane system</location>
    </subcellularLocation>
</comment>